<evidence type="ECO:0000256" key="5">
    <source>
        <dbReference type="ARBA" id="ARBA00022692"/>
    </source>
</evidence>
<dbReference type="InterPro" id="IPR050256">
    <property type="entry name" value="Glycosyltransferase_2"/>
</dbReference>
<feature type="transmembrane region" description="Helical" evidence="9">
    <location>
        <begin position="261"/>
        <end position="286"/>
    </location>
</feature>
<dbReference type="CAZy" id="GT2">
    <property type="family name" value="Glycosyltransferase Family 2"/>
</dbReference>
<evidence type="ECO:0000256" key="9">
    <source>
        <dbReference type="SAM" id="Phobius"/>
    </source>
</evidence>
<keyword evidence="12" id="KW-1185">Reference proteome</keyword>
<keyword evidence="3" id="KW-0328">Glycosyltransferase</keyword>
<evidence type="ECO:0000256" key="3">
    <source>
        <dbReference type="ARBA" id="ARBA00022676"/>
    </source>
</evidence>
<accession>B7JUA3</accession>
<comment type="similarity">
    <text evidence="8">Belongs to the glycosyltransferase 2 family. GtrB subfamily.</text>
</comment>
<comment type="subcellular location">
    <subcellularLocation>
        <location evidence="1">Cell membrane</location>
        <topology evidence="1">Multi-pass membrane protein</topology>
    </subcellularLocation>
</comment>
<name>B7JUA3_RIPO1</name>
<dbReference type="KEGG" id="cyp:PCC8801_0385"/>
<dbReference type="InterPro" id="IPR001173">
    <property type="entry name" value="Glyco_trans_2-like"/>
</dbReference>
<dbReference type="Gene3D" id="3.90.550.10">
    <property type="entry name" value="Spore Coat Polysaccharide Biosynthesis Protein SpsA, Chain A"/>
    <property type="match status" value="1"/>
</dbReference>
<keyword evidence="6 9" id="KW-1133">Transmembrane helix</keyword>
<dbReference type="RefSeq" id="WP_012593760.1">
    <property type="nucleotide sequence ID" value="NC_011726.1"/>
</dbReference>
<dbReference type="SUPFAM" id="SSF53448">
    <property type="entry name" value="Nucleotide-diphospho-sugar transferases"/>
    <property type="match status" value="1"/>
</dbReference>
<evidence type="ECO:0000313" key="12">
    <source>
        <dbReference type="Proteomes" id="UP000008204"/>
    </source>
</evidence>
<dbReference type="HOGENOM" id="CLU_033536_0_1_3"/>
<dbReference type="FunFam" id="3.90.550.10:FF:000079">
    <property type="entry name" value="Probable glycosyl transferase"/>
    <property type="match status" value="1"/>
</dbReference>
<dbReference type="PANTHER" id="PTHR48090">
    <property type="entry name" value="UNDECAPRENYL-PHOSPHATE 4-DEOXY-4-FORMAMIDO-L-ARABINOSE TRANSFERASE-RELATED"/>
    <property type="match status" value="1"/>
</dbReference>
<evidence type="ECO:0000313" key="11">
    <source>
        <dbReference type="EMBL" id="ACK64483.1"/>
    </source>
</evidence>
<dbReference type="InterPro" id="IPR029044">
    <property type="entry name" value="Nucleotide-diphossugar_trans"/>
</dbReference>
<dbReference type="eggNOG" id="COG0463">
    <property type="taxonomic scope" value="Bacteria"/>
</dbReference>
<keyword evidence="4 11" id="KW-0808">Transferase</keyword>
<organism evidence="11 12">
    <name type="scientific">Rippkaea orientalis (strain PCC 8801 / RF-1)</name>
    <name type="common">Cyanothece sp. (strain PCC 8801)</name>
    <dbReference type="NCBI Taxonomy" id="41431"/>
    <lineage>
        <taxon>Bacteria</taxon>
        <taxon>Bacillati</taxon>
        <taxon>Cyanobacteriota</taxon>
        <taxon>Cyanophyceae</taxon>
        <taxon>Oscillatoriophycideae</taxon>
        <taxon>Chroococcales</taxon>
        <taxon>Aphanothecaceae</taxon>
        <taxon>Rippkaea</taxon>
        <taxon>Rippkaea orientalis</taxon>
    </lineage>
</organism>
<evidence type="ECO:0000256" key="6">
    <source>
        <dbReference type="ARBA" id="ARBA00022989"/>
    </source>
</evidence>
<dbReference type="STRING" id="41431.PCC8801_0385"/>
<keyword evidence="2" id="KW-1003">Cell membrane</keyword>
<dbReference type="EMBL" id="CP001287">
    <property type="protein sequence ID" value="ACK64483.1"/>
    <property type="molecule type" value="Genomic_DNA"/>
</dbReference>
<protein>
    <submittedName>
        <fullName evidence="11">Glycosyl transferase family 2</fullName>
    </submittedName>
</protein>
<dbReference type="Pfam" id="PF00535">
    <property type="entry name" value="Glycos_transf_2"/>
    <property type="match status" value="1"/>
</dbReference>
<feature type="transmembrane region" description="Helical" evidence="9">
    <location>
        <begin position="228"/>
        <end position="249"/>
    </location>
</feature>
<dbReference type="PANTHER" id="PTHR48090:SF1">
    <property type="entry name" value="PROPHAGE BACTOPRENOL GLUCOSYL TRANSFERASE HOMOLOG"/>
    <property type="match status" value="1"/>
</dbReference>
<dbReference type="GO" id="GO:0005886">
    <property type="term" value="C:plasma membrane"/>
    <property type="evidence" value="ECO:0007669"/>
    <property type="project" value="UniProtKB-SubCell"/>
</dbReference>
<keyword evidence="7 9" id="KW-0472">Membrane</keyword>
<gene>
    <name evidence="11" type="ordered locus">PCC8801_0385</name>
</gene>
<evidence type="ECO:0000256" key="8">
    <source>
        <dbReference type="ARBA" id="ARBA00038152"/>
    </source>
</evidence>
<proteinExistence type="inferred from homology"/>
<dbReference type="CDD" id="cd04187">
    <property type="entry name" value="DPM1_like_bac"/>
    <property type="match status" value="1"/>
</dbReference>
<dbReference type="Proteomes" id="UP000008204">
    <property type="component" value="Chromosome"/>
</dbReference>
<evidence type="ECO:0000256" key="7">
    <source>
        <dbReference type="ARBA" id="ARBA00023136"/>
    </source>
</evidence>
<dbReference type="AlphaFoldDB" id="B7JUA3"/>
<evidence type="ECO:0000256" key="4">
    <source>
        <dbReference type="ARBA" id="ARBA00022679"/>
    </source>
</evidence>
<dbReference type="GO" id="GO:0016757">
    <property type="term" value="F:glycosyltransferase activity"/>
    <property type="evidence" value="ECO:0007669"/>
    <property type="project" value="UniProtKB-KW"/>
</dbReference>
<evidence type="ECO:0000256" key="2">
    <source>
        <dbReference type="ARBA" id="ARBA00022475"/>
    </source>
</evidence>
<feature type="domain" description="Glycosyltransferase 2-like" evidence="10">
    <location>
        <begin position="4"/>
        <end position="166"/>
    </location>
</feature>
<evidence type="ECO:0000259" key="10">
    <source>
        <dbReference type="Pfam" id="PF00535"/>
    </source>
</evidence>
<dbReference type="OrthoDB" id="9807778at2"/>
<sequence>MLISVIIPCYNEEAVINETNCRLISVIQGITPNFELIYVDDGSQDKTADLLRQLQQNDPRIRTILLSRNFGHQMAVTAGLDHATGDAIVLIDADLQDPPEVIEQMVYQWSQGYHVAYGVRTERIGETAFKRWTAKAFYRLMNQLSDVPIPLDTGDFRLMDRQVVEALKLMPERDRFLRGMISWVGFKQVAVPYQRAPRLAGVSKYPFWKMVRFATDGILSFSLVPLRMAIWTGLFTFGLSLIGIIYALIIRLFTKSWVEGWTLLFISVLFIGGIQLVFLGVIGEYIGRIYRENKQRPLYLVRERLGFNRSQ</sequence>
<keyword evidence="5 9" id="KW-0812">Transmembrane</keyword>
<reference evidence="12" key="1">
    <citation type="journal article" date="2011" name="MBio">
        <title>Novel metabolic attributes of the genus Cyanothece, comprising a group of unicellular nitrogen-fixing Cyanobacteria.</title>
        <authorList>
            <person name="Bandyopadhyay A."/>
            <person name="Elvitigala T."/>
            <person name="Welsh E."/>
            <person name="Stockel J."/>
            <person name="Liberton M."/>
            <person name="Min H."/>
            <person name="Sherman L.A."/>
            <person name="Pakrasi H.B."/>
        </authorList>
    </citation>
    <scope>NUCLEOTIDE SEQUENCE [LARGE SCALE GENOMIC DNA]</scope>
    <source>
        <strain evidence="12">PCC 8801</strain>
    </source>
</reference>
<evidence type="ECO:0000256" key="1">
    <source>
        <dbReference type="ARBA" id="ARBA00004651"/>
    </source>
</evidence>